<dbReference type="EMBL" id="QXFU01000748">
    <property type="protein sequence ID" value="KAE9022015.1"/>
    <property type="molecule type" value="Genomic_DNA"/>
</dbReference>
<evidence type="ECO:0000313" key="3">
    <source>
        <dbReference type="Proteomes" id="UP000435112"/>
    </source>
</evidence>
<feature type="region of interest" description="Disordered" evidence="1">
    <location>
        <begin position="55"/>
        <end position="81"/>
    </location>
</feature>
<dbReference type="Proteomes" id="UP000435112">
    <property type="component" value="Unassembled WGS sequence"/>
</dbReference>
<name>A0A6A3LVC3_9STRA</name>
<dbReference type="AlphaFoldDB" id="A0A6A3LVC3"/>
<sequence length="132" mass="14834">MRGRNVFRAGGYGDVMLHVEAELHGERRVARHALDVQVVDGEIHRVDVVLDHGWDHGQEHDEQDHGQQDDHEAAMTTRPQINRMRCLRVMRHLRNLTSGRPFLSMGTPNSPSSFLFSAPDADTSSRSAVSSL</sequence>
<protein>
    <submittedName>
        <fullName evidence="2">Uncharacterized protein</fullName>
    </submittedName>
</protein>
<organism evidence="2 3">
    <name type="scientific">Phytophthora rubi</name>
    <dbReference type="NCBI Taxonomy" id="129364"/>
    <lineage>
        <taxon>Eukaryota</taxon>
        <taxon>Sar</taxon>
        <taxon>Stramenopiles</taxon>
        <taxon>Oomycota</taxon>
        <taxon>Peronosporomycetes</taxon>
        <taxon>Peronosporales</taxon>
        <taxon>Peronosporaceae</taxon>
        <taxon>Phytophthora</taxon>
    </lineage>
</organism>
<gene>
    <name evidence="2" type="ORF">PR002_g12090</name>
</gene>
<evidence type="ECO:0000313" key="2">
    <source>
        <dbReference type="EMBL" id="KAE9022015.1"/>
    </source>
</evidence>
<proteinExistence type="predicted"/>
<comment type="caution">
    <text evidence="2">The sequence shown here is derived from an EMBL/GenBank/DDBJ whole genome shotgun (WGS) entry which is preliminary data.</text>
</comment>
<feature type="compositionally biased region" description="Basic and acidic residues" evidence="1">
    <location>
        <begin position="55"/>
        <end position="73"/>
    </location>
</feature>
<evidence type="ECO:0000256" key="1">
    <source>
        <dbReference type="SAM" id="MobiDB-lite"/>
    </source>
</evidence>
<reference evidence="2 3" key="1">
    <citation type="submission" date="2018-09" db="EMBL/GenBank/DDBJ databases">
        <title>Genomic investigation of the strawberry pathogen Phytophthora fragariae indicates pathogenicity is determined by transcriptional variation in three key races.</title>
        <authorList>
            <person name="Adams T.M."/>
            <person name="Armitage A.D."/>
            <person name="Sobczyk M.K."/>
            <person name="Bates H.J."/>
            <person name="Dunwell J.M."/>
            <person name="Nellist C.F."/>
            <person name="Harrison R.J."/>
        </authorList>
    </citation>
    <scope>NUCLEOTIDE SEQUENCE [LARGE SCALE GENOMIC DNA]</scope>
    <source>
        <strain evidence="2 3">SCRP324</strain>
    </source>
</reference>
<accession>A0A6A3LVC3</accession>